<comment type="cofactor">
    <cofactor evidence="1">
        <name>Mg(2+)</name>
        <dbReference type="ChEBI" id="CHEBI:18420"/>
    </cofactor>
</comment>
<feature type="compositionally biased region" description="Basic and acidic residues" evidence="2">
    <location>
        <begin position="103"/>
        <end position="120"/>
    </location>
</feature>
<evidence type="ECO:0000313" key="6">
    <source>
        <dbReference type="EnsemblMetazoa" id="CJA13953b.1"/>
    </source>
</evidence>
<comment type="similarity">
    <text evidence="1">Belongs to the helicase family.</text>
</comment>
<keyword evidence="1" id="KW-0547">Nucleotide-binding</keyword>
<dbReference type="GO" id="GO:0006310">
    <property type="term" value="P:DNA recombination"/>
    <property type="evidence" value="ECO:0007669"/>
    <property type="project" value="UniProtKB-KW"/>
</dbReference>
<feature type="domain" description="DNA helicase Pif1-like DEAD-box helicase" evidence="5">
    <location>
        <begin position="559"/>
        <end position="708"/>
    </location>
</feature>
<dbReference type="SUPFAM" id="SSF52540">
    <property type="entry name" value="P-loop containing nucleoside triphosphate hydrolases"/>
    <property type="match status" value="1"/>
</dbReference>
<name>A0A8R1HZG8_CAEJA</name>
<keyword evidence="3" id="KW-0472">Membrane</keyword>
<protein>
    <recommendedName>
        <fullName evidence="1">ATP-dependent DNA helicase</fullName>
        <ecNumber evidence="1">5.6.2.3</ecNumber>
    </recommendedName>
</protein>
<feature type="compositionally biased region" description="Basic and acidic residues" evidence="2">
    <location>
        <begin position="187"/>
        <end position="202"/>
    </location>
</feature>
<feature type="compositionally biased region" description="Basic and acidic residues" evidence="2">
    <location>
        <begin position="209"/>
        <end position="218"/>
    </location>
</feature>
<evidence type="ECO:0000256" key="1">
    <source>
        <dbReference type="RuleBase" id="RU363044"/>
    </source>
</evidence>
<evidence type="ECO:0000256" key="3">
    <source>
        <dbReference type="SAM" id="Phobius"/>
    </source>
</evidence>
<keyword evidence="1" id="KW-0234">DNA repair</keyword>
<feature type="chain" id="PRO_5035737541" description="ATP-dependent DNA helicase" evidence="4">
    <location>
        <begin position="31"/>
        <end position="831"/>
    </location>
</feature>
<dbReference type="Proteomes" id="UP000005237">
    <property type="component" value="Unassembled WGS sequence"/>
</dbReference>
<dbReference type="PANTHER" id="PTHR10492:SF57">
    <property type="entry name" value="ATP-DEPENDENT DNA HELICASE"/>
    <property type="match status" value="1"/>
</dbReference>
<keyword evidence="7" id="KW-1185">Reference proteome</keyword>
<keyword evidence="1" id="KW-0347">Helicase</keyword>
<organism evidence="6 7">
    <name type="scientific">Caenorhabditis japonica</name>
    <dbReference type="NCBI Taxonomy" id="281687"/>
    <lineage>
        <taxon>Eukaryota</taxon>
        <taxon>Metazoa</taxon>
        <taxon>Ecdysozoa</taxon>
        <taxon>Nematoda</taxon>
        <taxon>Chromadorea</taxon>
        <taxon>Rhabditida</taxon>
        <taxon>Rhabditina</taxon>
        <taxon>Rhabditomorpha</taxon>
        <taxon>Rhabditoidea</taxon>
        <taxon>Rhabditidae</taxon>
        <taxon>Peloderinae</taxon>
        <taxon>Caenorhabditis</taxon>
    </lineage>
</organism>
<feature type="signal peptide" evidence="4">
    <location>
        <begin position="1"/>
        <end position="30"/>
    </location>
</feature>
<sequence length="831" mass="92468">MKCLNSIRMIMRFGLILVVVLAVSTHRVVASDEKEPVDVNPEDVDDVKPPVEEEETKEGKDRPAEKVTVPTLTLLSLTTNATTTVSIVPAVAVTNFTVSEAGKTEQEKKEELLTGKEESAASKTVTIQEATTVIAETPPPLNMKADDVKEEDKENAAPEFEVKQEVEGGKGEEDPDANVDKPAAVDPPKDEADGAAKEDRETPAVGAEGLHEAVEEARGNPAPGVPVVDKKKDSADDEQTLEAAPVARPHRLDSSREFQTSFQRMQGGDEEGTGFLSFFFVASFLIIAIYLLQHNKKKILDTIQPDIGIKRMRRMQQRPKTHLEVGDSSDADNFQSNIRQFNSALALASIGAQVEEFRDYGPYSYKIHEQIYFAAGPLHPSTEKALSYGQLYTMDTKQAAEERRSVAPNKNLADQERAEKDLEGMKDFRKLSYIEMPECFTFDKTRGEYALRLLLLYTKSATSFSDLKTTKDDNGIPTVHDTFVEAAKAQGLLSDDDGRLSHASSAESSLLCYSGLIRDWRHPNFLEYLHEGHVRGFSESGTRSGGIRSTRDYDIDERLCTAWTGIASKLLSNGRTSASLFKLKIGNDSKTSNHSKGSNETKKLEEVDVIIWDECTMISKTALKTADFVLRDLPDSPFPFGGKRIVLGEDFRQILPVIRRGTKTDLINNCIKNSYLWNQFKKFSLLDNMRIINGDANWIKFLRDVNDGVANDYEDQVTLLEGLPVLEDLVDDVFGGSNKGKDTFVPRITCYEDKNLPFHLKRTQFPVKLAFAISINKSQGQSSGRVGLYLPKDVFAHGQTYVALSRARSKNELLIKSTSERLLNVVYKEIL</sequence>
<evidence type="ECO:0000259" key="5">
    <source>
        <dbReference type="Pfam" id="PF05970"/>
    </source>
</evidence>
<dbReference type="Pfam" id="PF05970">
    <property type="entry name" value="PIF1"/>
    <property type="match status" value="1"/>
</dbReference>
<keyword evidence="1" id="KW-0067">ATP-binding</keyword>
<keyword evidence="4" id="KW-0732">Signal</keyword>
<keyword evidence="1" id="KW-0378">Hydrolase</keyword>
<dbReference type="InterPro" id="IPR027417">
    <property type="entry name" value="P-loop_NTPase"/>
</dbReference>
<dbReference type="AlphaFoldDB" id="A0A8R1HZG8"/>
<evidence type="ECO:0000256" key="4">
    <source>
        <dbReference type="SAM" id="SignalP"/>
    </source>
</evidence>
<dbReference type="GO" id="GO:0016787">
    <property type="term" value="F:hydrolase activity"/>
    <property type="evidence" value="ECO:0007669"/>
    <property type="project" value="UniProtKB-KW"/>
</dbReference>
<dbReference type="CDD" id="cd18809">
    <property type="entry name" value="SF1_C_RecD"/>
    <property type="match status" value="1"/>
</dbReference>
<dbReference type="InterPro" id="IPR010285">
    <property type="entry name" value="DNA_helicase_pif1-like_DEAD"/>
</dbReference>
<evidence type="ECO:0000256" key="2">
    <source>
        <dbReference type="SAM" id="MobiDB-lite"/>
    </source>
</evidence>
<reference evidence="7" key="1">
    <citation type="submission" date="2010-08" db="EMBL/GenBank/DDBJ databases">
        <authorList>
            <consortium name="Caenorhabditis japonica Sequencing Consortium"/>
            <person name="Wilson R.K."/>
        </authorList>
    </citation>
    <scope>NUCLEOTIDE SEQUENCE [LARGE SCALE GENOMIC DNA]</scope>
    <source>
        <strain evidence="7">DF5081</strain>
    </source>
</reference>
<feature type="compositionally biased region" description="Basic and acidic residues" evidence="2">
    <location>
        <begin position="144"/>
        <end position="172"/>
    </location>
</feature>
<keyword evidence="1" id="KW-0233">DNA recombination</keyword>
<accession>A0A8R1HZG8</accession>
<feature type="region of interest" description="Disordered" evidence="2">
    <location>
        <begin position="103"/>
        <end position="241"/>
    </location>
</feature>
<dbReference type="GO" id="GO:0005524">
    <property type="term" value="F:ATP binding"/>
    <property type="evidence" value="ECO:0007669"/>
    <property type="project" value="UniProtKB-KW"/>
</dbReference>
<proteinExistence type="inferred from homology"/>
<keyword evidence="3" id="KW-0812">Transmembrane</keyword>
<keyword evidence="3" id="KW-1133">Transmembrane helix</keyword>
<dbReference type="EnsemblMetazoa" id="CJA13953b.1">
    <property type="protein sequence ID" value="CJA13953b.1"/>
    <property type="gene ID" value="WBGene00133157"/>
</dbReference>
<dbReference type="EC" id="5.6.2.3" evidence="1"/>
<dbReference type="PANTHER" id="PTHR10492">
    <property type="match status" value="1"/>
</dbReference>
<evidence type="ECO:0000313" key="7">
    <source>
        <dbReference type="Proteomes" id="UP000005237"/>
    </source>
</evidence>
<reference evidence="6" key="2">
    <citation type="submission" date="2022-06" db="UniProtKB">
        <authorList>
            <consortium name="EnsemblMetazoa"/>
        </authorList>
    </citation>
    <scope>IDENTIFICATION</scope>
    <source>
        <strain evidence="6">DF5081</strain>
    </source>
</reference>
<comment type="catalytic activity">
    <reaction evidence="1">
        <text>ATP + H2O = ADP + phosphate + H(+)</text>
        <dbReference type="Rhea" id="RHEA:13065"/>
        <dbReference type="ChEBI" id="CHEBI:15377"/>
        <dbReference type="ChEBI" id="CHEBI:15378"/>
        <dbReference type="ChEBI" id="CHEBI:30616"/>
        <dbReference type="ChEBI" id="CHEBI:43474"/>
        <dbReference type="ChEBI" id="CHEBI:456216"/>
        <dbReference type="EC" id="5.6.2.3"/>
    </reaction>
</comment>
<dbReference type="GO" id="GO:0000723">
    <property type="term" value="P:telomere maintenance"/>
    <property type="evidence" value="ECO:0007669"/>
    <property type="project" value="InterPro"/>
</dbReference>
<feature type="transmembrane region" description="Helical" evidence="3">
    <location>
        <begin position="274"/>
        <end position="292"/>
    </location>
</feature>
<feature type="region of interest" description="Disordered" evidence="2">
    <location>
        <begin position="30"/>
        <end position="65"/>
    </location>
</feature>
<dbReference type="GO" id="GO:0043139">
    <property type="term" value="F:5'-3' DNA helicase activity"/>
    <property type="evidence" value="ECO:0007669"/>
    <property type="project" value="UniProtKB-EC"/>
</dbReference>
<feature type="compositionally biased region" description="Polar residues" evidence="2">
    <location>
        <begin position="121"/>
        <end position="131"/>
    </location>
</feature>
<keyword evidence="1" id="KW-0227">DNA damage</keyword>
<dbReference type="Gene3D" id="3.40.50.300">
    <property type="entry name" value="P-loop containing nucleotide triphosphate hydrolases"/>
    <property type="match status" value="2"/>
</dbReference>
<feature type="compositionally biased region" description="Basic and acidic residues" evidence="2">
    <location>
        <begin position="46"/>
        <end position="65"/>
    </location>
</feature>
<dbReference type="GO" id="GO:0006281">
    <property type="term" value="P:DNA repair"/>
    <property type="evidence" value="ECO:0007669"/>
    <property type="project" value="UniProtKB-KW"/>
</dbReference>